<evidence type="ECO:0000256" key="1">
    <source>
        <dbReference type="ARBA" id="ARBA00006217"/>
    </source>
</evidence>
<comment type="cofactor">
    <cofactor evidence="2">
        <name>Zn(2+)</name>
        <dbReference type="ChEBI" id="CHEBI:29105"/>
    </cofactor>
    <text evidence="2">Binds 1 zinc ion per subunit.</text>
</comment>
<comment type="function">
    <text evidence="3">Reversible hydration of carbon dioxide.</text>
</comment>
<evidence type="ECO:0000256" key="2">
    <source>
        <dbReference type="PIRSR" id="PIRSR601765-1"/>
    </source>
</evidence>
<comment type="similarity">
    <text evidence="1 3">Belongs to the beta-class carbonic anhydrase family.</text>
</comment>
<organism evidence="4 5">
    <name type="scientific">Elliptochloris bilobata</name>
    <dbReference type="NCBI Taxonomy" id="381761"/>
    <lineage>
        <taxon>Eukaryota</taxon>
        <taxon>Viridiplantae</taxon>
        <taxon>Chlorophyta</taxon>
        <taxon>core chlorophytes</taxon>
        <taxon>Trebouxiophyceae</taxon>
        <taxon>Trebouxiophyceae incertae sedis</taxon>
        <taxon>Elliptochloris clade</taxon>
        <taxon>Elliptochloris</taxon>
    </lineage>
</organism>
<dbReference type="InterPro" id="IPR036874">
    <property type="entry name" value="Carbonic_anhydrase_sf"/>
</dbReference>
<comment type="caution">
    <text evidence="4">The sequence shown here is derived from an EMBL/GenBank/DDBJ whole genome shotgun (WGS) entry which is preliminary data.</text>
</comment>
<keyword evidence="3" id="KW-0456">Lyase</keyword>
<dbReference type="EC" id="4.2.1.1" evidence="3"/>
<evidence type="ECO:0000313" key="4">
    <source>
        <dbReference type="EMBL" id="KAK9835211.1"/>
    </source>
</evidence>
<dbReference type="AlphaFoldDB" id="A0AAW1RPW5"/>
<dbReference type="InterPro" id="IPR001765">
    <property type="entry name" value="Carbonic_anhydrase"/>
</dbReference>
<keyword evidence="5" id="KW-1185">Reference proteome</keyword>
<feature type="binding site" evidence="2">
    <location>
        <position position="47"/>
    </location>
    <ligand>
        <name>Zn(2+)</name>
        <dbReference type="ChEBI" id="CHEBI:29105"/>
    </ligand>
</feature>
<proteinExistence type="inferred from homology"/>
<sequence length="312" mass="32833">MEALLGEAAGDVLVIRSHGSIVSEGIATAVALAVKDRGARLVGVIGHTECAAARAAIQTYLDEVAFAWPWKPAARTSVSSTASSSEEKCVFDTSEADAKAAAAAVEAKAARAKPLGIMEYLLSGCMIGAGWDEDESMHGVHGGRLYWDACCEPERSRTGKASGGDPTCSGAAPLGNTLAQAVEELSGSRISEAGRRWRDERAACAQPKQCLSIEAPRARRVYNCSIERSDSQKAAMAAAQREAISATPDDIALVARGSAKLAAASLLRAMAKQLPRVLASRLRVCALDCNGGTGALSTLRTGWYHNRCYFFE</sequence>
<evidence type="ECO:0000313" key="5">
    <source>
        <dbReference type="Proteomes" id="UP001445335"/>
    </source>
</evidence>
<comment type="catalytic activity">
    <reaction evidence="3">
        <text>hydrogencarbonate + H(+) = CO2 + H2O</text>
        <dbReference type="Rhea" id="RHEA:10748"/>
        <dbReference type="ChEBI" id="CHEBI:15377"/>
        <dbReference type="ChEBI" id="CHEBI:15378"/>
        <dbReference type="ChEBI" id="CHEBI:16526"/>
        <dbReference type="ChEBI" id="CHEBI:17544"/>
        <dbReference type="EC" id="4.2.1.1"/>
    </reaction>
</comment>
<accession>A0AAW1RPW5</accession>
<gene>
    <name evidence="4" type="ORF">WJX81_006055</name>
</gene>
<evidence type="ECO:0000256" key="3">
    <source>
        <dbReference type="RuleBase" id="RU003956"/>
    </source>
</evidence>
<name>A0AAW1RPW5_9CHLO</name>
<feature type="binding site" evidence="2">
    <location>
        <position position="50"/>
    </location>
    <ligand>
        <name>Zn(2+)</name>
        <dbReference type="ChEBI" id="CHEBI:29105"/>
    </ligand>
</feature>
<keyword evidence="2" id="KW-0479">Metal-binding</keyword>
<protein>
    <recommendedName>
        <fullName evidence="3">Carbonic anhydrase</fullName>
        <ecNumber evidence="3">4.2.1.1</ecNumber>
    </recommendedName>
    <alternativeName>
        <fullName evidence="3">Carbonate dehydratase</fullName>
    </alternativeName>
</protein>
<dbReference type="Proteomes" id="UP001445335">
    <property type="component" value="Unassembled WGS sequence"/>
</dbReference>
<dbReference type="GO" id="GO:0004089">
    <property type="term" value="F:carbonate dehydratase activity"/>
    <property type="evidence" value="ECO:0007669"/>
    <property type="project" value="UniProtKB-UniRule"/>
</dbReference>
<dbReference type="Gene3D" id="3.40.1050.10">
    <property type="entry name" value="Carbonic anhydrase"/>
    <property type="match status" value="1"/>
</dbReference>
<reference evidence="4 5" key="1">
    <citation type="journal article" date="2024" name="Nat. Commun.">
        <title>Phylogenomics reveals the evolutionary origins of lichenization in chlorophyte algae.</title>
        <authorList>
            <person name="Puginier C."/>
            <person name="Libourel C."/>
            <person name="Otte J."/>
            <person name="Skaloud P."/>
            <person name="Haon M."/>
            <person name="Grisel S."/>
            <person name="Petersen M."/>
            <person name="Berrin J.G."/>
            <person name="Delaux P.M."/>
            <person name="Dal Grande F."/>
            <person name="Keller J."/>
        </authorList>
    </citation>
    <scope>NUCLEOTIDE SEQUENCE [LARGE SCALE GENOMIC DNA]</scope>
    <source>
        <strain evidence="4 5">SAG 245.80</strain>
    </source>
</reference>
<dbReference type="Pfam" id="PF00484">
    <property type="entry name" value="Pro_CA"/>
    <property type="match status" value="1"/>
</dbReference>
<keyword evidence="2 3" id="KW-0862">Zinc</keyword>
<dbReference type="SUPFAM" id="SSF53056">
    <property type="entry name" value="beta-carbonic anhydrase, cab"/>
    <property type="match status" value="1"/>
</dbReference>
<dbReference type="EMBL" id="JALJOU010000029">
    <property type="protein sequence ID" value="KAK9835211.1"/>
    <property type="molecule type" value="Genomic_DNA"/>
</dbReference>
<dbReference type="GO" id="GO:0008270">
    <property type="term" value="F:zinc ion binding"/>
    <property type="evidence" value="ECO:0007669"/>
    <property type="project" value="UniProtKB-UniRule"/>
</dbReference>